<evidence type="ECO:0008006" key="4">
    <source>
        <dbReference type="Google" id="ProtNLM"/>
    </source>
</evidence>
<dbReference type="EMBL" id="UINC01019682">
    <property type="protein sequence ID" value="SVA83392.1"/>
    <property type="molecule type" value="Genomic_DNA"/>
</dbReference>
<organism evidence="3">
    <name type="scientific">marine metagenome</name>
    <dbReference type="NCBI Taxonomy" id="408172"/>
    <lineage>
        <taxon>unclassified sequences</taxon>
        <taxon>metagenomes</taxon>
        <taxon>ecological metagenomes</taxon>
    </lineage>
</organism>
<dbReference type="GO" id="GO:0006749">
    <property type="term" value="P:glutathione metabolic process"/>
    <property type="evidence" value="ECO:0007669"/>
    <property type="project" value="TreeGrafter"/>
</dbReference>
<feature type="domain" description="Hydantoinase/oxoprolinase N-terminal" evidence="2">
    <location>
        <begin position="8"/>
        <end position="183"/>
    </location>
</feature>
<dbReference type="AlphaFoldDB" id="A0A381Z3D2"/>
<evidence type="ECO:0000259" key="1">
    <source>
        <dbReference type="Pfam" id="PF01968"/>
    </source>
</evidence>
<accession>A0A381Z3D2</accession>
<reference evidence="3" key="1">
    <citation type="submission" date="2018-05" db="EMBL/GenBank/DDBJ databases">
        <authorList>
            <person name="Lanie J.A."/>
            <person name="Ng W.-L."/>
            <person name="Kazmierczak K.M."/>
            <person name="Andrzejewski T.M."/>
            <person name="Davidsen T.M."/>
            <person name="Wayne K.J."/>
            <person name="Tettelin H."/>
            <person name="Glass J.I."/>
            <person name="Rusch D."/>
            <person name="Podicherti R."/>
            <person name="Tsui H.-C.T."/>
            <person name="Winkler M.E."/>
        </authorList>
    </citation>
    <scope>NUCLEOTIDE SEQUENCE</scope>
</reference>
<protein>
    <recommendedName>
        <fullName evidence="4">Hydantoinase A/oxoprolinase domain-containing protein</fullName>
    </recommendedName>
</protein>
<name>A0A381Z3D2_9ZZZZ</name>
<dbReference type="Pfam" id="PF01968">
    <property type="entry name" value="Hydantoinase_A"/>
    <property type="match status" value="1"/>
</dbReference>
<dbReference type="GO" id="GO:0005829">
    <property type="term" value="C:cytosol"/>
    <property type="evidence" value="ECO:0007669"/>
    <property type="project" value="TreeGrafter"/>
</dbReference>
<proteinExistence type="predicted"/>
<dbReference type="InterPro" id="IPR045079">
    <property type="entry name" value="Oxoprolinase-like"/>
</dbReference>
<dbReference type="Pfam" id="PF05378">
    <property type="entry name" value="Hydant_A_N"/>
    <property type="match status" value="1"/>
</dbReference>
<sequence length="680" mass="74601">MAMVKNLRMAVDIGGTFVDALVFNFDDGTLETKKVSTTPKSPHVSVLDSVTQLVDSSSSVGEFIHGTTLGLNAILERKGAVVGIIANEGFRDIFELTRGNLPFAQMYEFDYEQPKNIVPRFQTVGVRCRINNKGEVVQDLDVEQLKEKLIYLAEEVHVDAIAVSFLHSYANSMHELQARDFIAQLYPQIPVSVGSEIAREYREYERTSTAVLDGYIKPVLGQYLLDLQSGLQEQDFQGAFHVMRSGGGAMTVQQAKDAPLLTVLSGPAGGVVGTQFIANETGRKNLISLDIGGTSLDTCVFTKGRPSEVYEADIDHMPVLIPLFDIRTIGAGGGSIAWMDQDLLKVGPQSAGADPGPACYDRGGKNPTVTDAALVLGYLRPEWFLNGEMHIDQSLAEKALQETICEPLKMSVSEAASSIFRIMVSKTVAAVREITVERGLDPREFSLVGFGGAGPMFAPMIAMELDIPEVLIPPVPALFSAWGMLTSDLEYQNSKTILLPFNADTLPVVQKHATEIANEAESIMVLQVQDTIPILVKKYLSLRYQGQEHTLDVEYVDKSSIETIEASFNKIHSERYGHQFEEKLEVVAVRSRIIGEVRKPDLSKVIKHDSSNNEVLTTKLFDYSSGNSVEAPVVNRESLVPDQVMEGPLVIKENTSITVIHGKQVAVSDQLGLLTIRRKK</sequence>
<dbReference type="InterPro" id="IPR008040">
    <property type="entry name" value="Hydant_A_N"/>
</dbReference>
<dbReference type="InterPro" id="IPR002821">
    <property type="entry name" value="Hydantoinase_A"/>
</dbReference>
<dbReference type="Gene3D" id="3.30.420.40">
    <property type="match status" value="1"/>
</dbReference>
<dbReference type="GO" id="GO:0017168">
    <property type="term" value="F:5-oxoprolinase (ATP-hydrolyzing) activity"/>
    <property type="evidence" value="ECO:0007669"/>
    <property type="project" value="TreeGrafter"/>
</dbReference>
<feature type="domain" description="Hydantoinase A/oxoprolinase" evidence="1">
    <location>
        <begin position="206"/>
        <end position="492"/>
    </location>
</feature>
<gene>
    <name evidence="3" type="ORF">METZ01_LOCUS136246</name>
</gene>
<evidence type="ECO:0000259" key="2">
    <source>
        <dbReference type="Pfam" id="PF05378"/>
    </source>
</evidence>
<evidence type="ECO:0000313" key="3">
    <source>
        <dbReference type="EMBL" id="SVA83392.1"/>
    </source>
</evidence>
<dbReference type="PANTHER" id="PTHR11365:SF23">
    <property type="entry name" value="HYPOTHETICAL 5-OXOPROLINASE (EUROFUNG)-RELATED"/>
    <property type="match status" value="1"/>
</dbReference>
<dbReference type="PANTHER" id="PTHR11365">
    <property type="entry name" value="5-OXOPROLINASE RELATED"/>
    <property type="match status" value="1"/>
</dbReference>